<keyword evidence="4" id="KW-1185">Reference proteome</keyword>
<comment type="similarity">
    <text evidence="1">Belongs to the universal stress protein A family.</text>
</comment>
<dbReference type="Gene3D" id="3.40.50.620">
    <property type="entry name" value="HUPs"/>
    <property type="match status" value="1"/>
</dbReference>
<dbReference type="CDD" id="cd00293">
    <property type="entry name" value="USP-like"/>
    <property type="match status" value="1"/>
</dbReference>
<gene>
    <name evidence="3" type="ordered locus">NP_0658A</name>
</gene>
<dbReference type="InterPro" id="IPR006015">
    <property type="entry name" value="Universal_stress_UspA"/>
</dbReference>
<dbReference type="PANTHER" id="PTHR46268">
    <property type="entry name" value="STRESS RESPONSE PROTEIN NHAX"/>
    <property type="match status" value="1"/>
</dbReference>
<dbReference type="AlphaFoldDB" id="A0A1U7EU02"/>
<dbReference type="HOGENOM" id="CLU_049301_11_4_2"/>
<dbReference type="Pfam" id="PF00582">
    <property type="entry name" value="Usp"/>
    <property type="match status" value="1"/>
</dbReference>
<organism evidence="3 4">
    <name type="scientific">Natronomonas pharaonis (strain ATCC 35678 / DSM 2160 / CIP 103997 / JCM 8858 / NBRC 14720 / NCIMB 2260 / Gabara)</name>
    <name type="common">Halobacterium pharaonis</name>
    <dbReference type="NCBI Taxonomy" id="348780"/>
    <lineage>
        <taxon>Archaea</taxon>
        <taxon>Methanobacteriati</taxon>
        <taxon>Methanobacteriota</taxon>
        <taxon>Stenosarchaea group</taxon>
        <taxon>Halobacteria</taxon>
        <taxon>Halobacteriales</taxon>
        <taxon>Natronomonadaceae</taxon>
        <taxon>Natronomonas</taxon>
    </lineage>
</organism>
<dbReference type="EMBL" id="CR936257">
    <property type="protein sequence ID" value="CAI48420.1"/>
    <property type="molecule type" value="Genomic_DNA"/>
</dbReference>
<dbReference type="EnsemblBacteria" id="CAI48420">
    <property type="protein sequence ID" value="CAI48420"/>
    <property type="gene ID" value="NP_0658A"/>
</dbReference>
<dbReference type="Proteomes" id="UP000002698">
    <property type="component" value="Chromosome"/>
</dbReference>
<dbReference type="OrthoDB" id="105697at2157"/>
<dbReference type="RefSeq" id="WP_011322056.1">
    <property type="nucleotide sequence ID" value="NC_007426.1"/>
</dbReference>
<dbReference type="KEGG" id="nph:NP_0658A"/>
<dbReference type="PRINTS" id="PR01438">
    <property type="entry name" value="UNVRSLSTRESS"/>
</dbReference>
<reference evidence="3 4" key="1">
    <citation type="journal article" date="2005" name="Genome Res.">
        <title>Living with two extremes: conclusions from the genome sequence of Natronomonas pharaonis.</title>
        <authorList>
            <person name="Falb M."/>
            <person name="Pfeiffer F."/>
            <person name="Palm P."/>
            <person name="Rodewald K."/>
            <person name="Hickmann V."/>
            <person name="Tittor J."/>
            <person name="Oesterhelt D."/>
        </authorList>
    </citation>
    <scope>NUCLEOTIDE SEQUENCE [LARGE SCALE GENOMIC DNA]</scope>
    <source>
        <strain evidence="4">ATCC 35678 / DSM 2160 / CIP 103997 / JCM 8858 / NBRC 14720 / NCIMB 2260 / Gabara</strain>
    </source>
</reference>
<accession>A0A1U7EU02</accession>
<evidence type="ECO:0000313" key="3">
    <source>
        <dbReference type="EMBL" id="CAI48420.1"/>
    </source>
</evidence>
<dbReference type="SUPFAM" id="SSF52402">
    <property type="entry name" value="Adenine nucleotide alpha hydrolases-like"/>
    <property type="match status" value="1"/>
</dbReference>
<dbReference type="InterPro" id="IPR014729">
    <property type="entry name" value="Rossmann-like_a/b/a_fold"/>
</dbReference>
<dbReference type="STRING" id="348780.NP_0658A"/>
<evidence type="ECO:0000259" key="2">
    <source>
        <dbReference type="Pfam" id="PF00582"/>
    </source>
</evidence>
<sequence length="139" mass="14337">MHVLVPVDGSGPSDDALAYALDQFGSAEITAVYVMDPVDGATTWGPGSGDDWLSAAESRAEEVLESAREQATAADTAVTTASVVGRPARAIVDYAEDNDIDHIVVGSHGRSGVSRMLLGSVAETVVRRSPVPVTVARSG</sequence>
<protein>
    <submittedName>
        <fullName evidence="3">UspA domain protein</fullName>
    </submittedName>
</protein>
<dbReference type="GeneID" id="3700919"/>
<name>A0A1U7EU02_NATPD</name>
<evidence type="ECO:0000313" key="4">
    <source>
        <dbReference type="Proteomes" id="UP000002698"/>
    </source>
</evidence>
<dbReference type="eggNOG" id="arCOG02053">
    <property type="taxonomic scope" value="Archaea"/>
</dbReference>
<proteinExistence type="inferred from homology"/>
<dbReference type="InterPro" id="IPR006016">
    <property type="entry name" value="UspA"/>
</dbReference>
<evidence type="ECO:0000256" key="1">
    <source>
        <dbReference type="ARBA" id="ARBA00008791"/>
    </source>
</evidence>
<feature type="domain" description="UspA" evidence="2">
    <location>
        <begin position="2"/>
        <end position="137"/>
    </location>
</feature>
<dbReference type="PANTHER" id="PTHR46268:SF24">
    <property type="entry name" value="UNIVERSAL STRESS PROTEIN"/>
    <property type="match status" value="1"/>
</dbReference>